<dbReference type="EMBL" id="MT143562">
    <property type="protein sequence ID" value="QJA98211.1"/>
    <property type="molecule type" value="Genomic_DNA"/>
</dbReference>
<dbReference type="AlphaFoldDB" id="A0A6M3LZ98"/>
<sequence length="367" mass="43494">MAEVKAYIQKRDLKTALLAEKDSIREAVNRQSFEAEQHRDKEINAVRDRCYEEVNRIRDKAKALMEPIDQGIRELEPEIQDIDRKIEFLKQREEIKGRTVYQIDHELIAPHHDKELVDLGTFYEDEFTIMKLFAIENDRPKNCWTLMAIGDTLLRDLVKMPHEYGLPFHTAYWLIQKALRHLPTIEEIKAYAENRRENLMDLTAYEEVKTAYVNTINNYSLEDFKPILEPRKVSNHEAPVVFRITGPGDSLEYRLYHGFYYRTAGEVDIPFNHIEVNEVIYRRYCRPEQLKITETGNTMFGDWWSVSVKNTWGGVIFNRENWERTIAEATYRIDELNAERVTPVHFNPPEIEWITPVPEEFFNIPKL</sequence>
<evidence type="ECO:0000313" key="1">
    <source>
        <dbReference type="EMBL" id="QJA98211.1"/>
    </source>
</evidence>
<accession>A0A6M3LZ98</accession>
<organism evidence="1">
    <name type="scientific">viral metagenome</name>
    <dbReference type="NCBI Taxonomy" id="1070528"/>
    <lineage>
        <taxon>unclassified sequences</taxon>
        <taxon>metagenomes</taxon>
        <taxon>organismal metagenomes</taxon>
    </lineage>
</organism>
<gene>
    <name evidence="1" type="ORF">MM171A02116_0003</name>
</gene>
<proteinExistence type="predicted"/>
<reference evidence="1" key="1">
    <citation type="submission" date="2020-03" db="EMBL/GenBank/DDBJ databases">
        <title>The deep terrestrial virosphere.</title>
        <authorList>
            <person name="Holmfeldt K."/>
            <person name="Nilsson E."/>
            <person name="Simone D."/>
            <person name="Lopez-Fernandez M."/>
            <person name="Wu X."/>
            <person name="de Brujin I."/>
            <person name="Lundin D."/>
            <person name="Andersson A."/>
            <person name="Bertilsson S."/>
            <person name="Dopson M."/>
        </authorList>
    </citation>
    <scope>NUCLEOTIDE SEQUENCE</scope>
    <source>
        <strain evidence="1">MM171A02116</strain>
    </source>
</reference>
<protein>
    <submittedName>
        <fullName evidence="1">Uncharacterized protein</fullName>
    </submittedName>
</protein>
<name>A0A6M3LZ98_9ZZZZ</name>